<comment type="caution">
    <text evidence="2">The sequence shown here is derived from an EMBL/GenBank/DDBJ whole genome shotgun (WGS) entry which is preliminary data.</text>
</comment>
<name>A0ABV2I1M6_9HYPH</name>
<evidence type="ECO:0000313" key="3">
    <source>
        <dbReference type="Proteomes" id="UP001549036"/>
    </source>
</evidence>
<organism evidence="2 3">
    <name type="scientific">Mesorhizobium shonense</name>
    <dbReference type="NCBI Taxonomy" id="1209948"/>
    <lineage>
        <taxon>Bacteria</taxon>
        <taxon>Pseudomonadati</taxon>
        <taxon>Pseudomonadota</taxon>
        <taxon>Alphaproteobacteria</taxon>
        <taxon>Hyphomicrobiales</taxon>
        <taxon>Phyllobacteriaceae</taxon>
        <taxon>Mesorhizobium</taxon>
    </lineage>
</organism>
<keyword evidence="3" id="KW-1185">Reference proteome</keyword>
<accession>A0ABV2I1M6</accession>
<dbReference type="InterPro" id="IPR014710">
    <property type="entry name" value="RmlC-like_jellyroll"/>
</dbReference>
<reference evidence="2 3" key="1">
    <citation type="submission" date="2024-06" db="EMBL/GenBank/DDBJ databases">
        <title>Genomic Encyclopedia of Type Strains, Phase IV (KMG-IV): sequencing the most valuable type-strain genomes for metagenomic binning, comparative biology and taxonomic classification.</title>
        <authorList>
            <person name="Goeker M."/>
        </authorList>
    </citation>
    <scope>NUCLEOTIDE SEQUENCE [LARGE SCALE GENOMIC DNA]</scope>
    <source>
        <strain evidence="2 3">DSM 29846</strain>
    </source>
</reference>
<protein>
    <submittedName>
        <fullName evidence="2">Quercetin dioxygenase-like cupin family protein</fullName>
    </submittedName>
</protein>
<evidence type="ECO:0000313" key="2">
    <source>
        <dbReference type="EMBL" id="MET3596820.1"/>
    </source>
</evidence>
<proteinExistence type="predicted"/>
<dbReference type="Pfam" id="PF07883">
    <property type="entry name" value="Cupin_2"/>
    <property type="match status" value="1"/>
</dbReference>
<gene>
    <name evidence="2" type="ORF">ABID26_006244</name>
</gene>
<dbReference type="Gene3D" id="2.60.120.10">
    <property type="entry name" value="Jelly Rolls"/>
    <property type="match status" value="1"/>
</dbReference>
<sequence length="136" mass="15164">MIYPQIIDLKNEARAVPISIDGGIVRHDPFPQGGNVSVRLLKFSSGATTCRHNHGEVEFWTVISGGVRIHLDEKAFLLLGGESIRIDPLRRHRIEALDSGAVMQTVWWHSRAAFEEAISRYPSGEDRRSAYPAVST</sequence>
<dbReference type="RefSeq" id="WP_354417379.1">
    <property type="nucleotide sequence ID" value="NZ_JBEPLM010000018.1"/>
</dbReference>
<feature type="domain" description="Cupin type-2" evidence="1">
    <location>
        <begin position="42"/>
        <end position="103"/>
    </location>
</feature>
<evidence type="ECO:0000259" key="1">
    <source>
        <dbReference type="Pfam" id="PF07883"/>
    </source>
</evidence>
<dbReference type="InterPro" id="IPR013096">
    <property type="entry name" value="Cupin_2"/>
</dbReference>
<dbReference type="InterPro" id="IPR011051">
    <property type="entry name" value="RmlC_Cupin_sf"/>
</dbReference>
<dbReference type="EMBL" id="JBEPLM010000018">
    <property type="protein sequence ID" value="MET3596820.1"/>
    <property type="molecule type" value="Genomic_DNA"/>
</dbReference>
<dbReference type="Proteomes" id="UP001549036">
    <property type="component" value="Unassembled WGS sequence"/>
</dbReference>
<dbReference type="SUPFAM" id="SSF51182">
    <property type="entry name" value="RmlC-like cupins"/>
    <property type="match status" value="1"/>
</dbReference>